<dbReference type="Proteomes" id="UP000011718">
    <property type="component" value="Chromosome"/>
</dbReference>
<accession>M1Q9P1</accession>
<organism evidence="1 2">
    <name type="scientific">Methanosarcina mazei Tuc01</name>
    <dbReference type="NCBI Taxonomy" id="1236903"/>
    <lineage>
        <taxon>Archaea</taxon>
        <taxon>Methanobacteriati</taxon>
        <taxon>Methanobacteriota</taxon>
        <taxon>Stenosarchaea group</taxon>
        <taxon>Methanomicrobia</taxon>
        <taxon>Methanosarcinales</taxon>
        <taxon>Methanosarcinaceae</taxon>
        <taxon>Methanosarcina</taxon>
    </lineage>
</organism>
<name>M1Q9P1_METMZ</name>
<proteinExistence type="predicted"/>
<dbReference type="KEGG" id="mmaz:MmTuc01_1534"/>
<protein>
    <submittedName>
        <fullName evidence="1">Uncharacterized protein</fullName>
    </submittedName>
</protein>
<dbReference type="EMBL" id="CP004144">
    <property type="protein sequence ID" value="AGF96898.1"/>
    <property type="molecule type" value="Genomic_DNA"/>
</dbReference>
<dbReference type="HOGENOM" id="CLU_3130869_0_0_2"/>
<reference evidence="1 2" key="1">
    <citation type="journal article" date="2013" name="Genome Announc.">
        <title>Complete Genome of a Methanosarcina mazei Strain Isolated from Sediment Samples from an Amazonian Flooded Area.</title>
        <authorList>
            <person name="Assis das Gracas D."/>
            <person name="Thiago Juca Ramos R."/>
            <person name="Vieira Araujo A.C."/>
            <person name="Zahlouth R."/>
            <person name="Ribeiro Carneiro A."/>
            <person name="Souza Lopes T."/>
            <person name="Azevedo Barauna R."/>
            <person name="Azevedo V."/>
            <person name="Cruz Schneider M.P."/>
            <person name="Pellizari V.H."/>
            <person name="Silva A."/>
        </authorList>
    </citation>
    <scope>NUCLEOTIDE SEQUENCE [LARGE SCALE GENOMIC DNA]</scope>
    <source>
        <strain evidence="1 2">Tuc01</strain>
    </source>
</reference>
<sequence>MFESFGTLSGGISSMKVGASPGRTLAARYPKYKLKHYYARPGDQSSRGF</sequence>
<evidence type="ECO:0000313" key="2">
    <source>
        <dbReference type="Proteomes" id="UP000011718"/>
    </source>
</evidence>
<evidence type="ECO:0000313" key="1">
    <source>
        <dbReference type="EMBL" id="AGF96898.1"/>
    </source>
</evidence>
<dbReference type="AlphaFoldDB" id="M1Q9P1"/>
<dbReference type="BioCyc" id="MMAZ1236903:G139K-1464-MONOMER"/>
<gene>
    <name evidence="1" type="ORF">MmTuc01_1534</name>
</gene>